<dbReference type="InterPro" id="IPR050428">
    <property type="entry name" value="TCS_sensor_his_kinase"/>
</dbReference>
<evidence type="ECO:0000256" key="2">
    <source>
        <dbReference type="ARBA" id="ARBA00001968"/>
    </source>
</evidence>
<dbReference type="SUPFAM" id="SSF47384">
    <property type="entry name" value="Homodimeric domain of signal transducing histidine kinase"/>
    <property type="match status" value="1"/>
</dbReference>
<feature type="domain" description="HAMP" evidence="15">
    <location>
        <begin position="178"/>
        <end position="231"/>
    </location>
</feature>
<dbReference type="InterPro" id="IPR004358">
    <property type="entry name" value="Sig_transdc_His_kin-like_C"/>
</dbReference>
<evidence type="ECO:0000256" key="4">
    <source>
        <dbReference type="ARBA" id="ARBA00012438"/>
    </source>
</evidence>
<dbReference type="GO" id="GO:0005509">
    <property type="term" value="F:calcium ion binding"/>
    <property type="evidence" value="ECO:0007669"/>
    <property type="project" value="UniProtKB-ARBA"/>
</dbReference>
<dbReference type="InterPro" id="IPR036097">
    <property type="entry name" value="HisK_dim/P_sf"/>
</dbReference>
<dbReference type="GO" id="GO:0000155">
    <property type="term" value="F:phosphorelay sensor kinase activity"/>
    <property type="evidence" value="ECO:0007669"/>
    <property type="project" value="InterPro"/>
</dbReference>
<comment type="subcellular location">
    <subcellularLocation>
        <location evidence="3">Cell membrane</location>
    </subcellularLocation>
</comment>
<sequence>MVITTLAALGLTGFSAVITTNLQRILVEQVDNQLDSATQTWAHETAVPDESNGWERSPNVQGSVPGNSGVSRPPSEFYVCVVDGDTAVETFNSVFDSLPDVSSLTTPSAPQTVNARAGSASPASWRAASVKNSDGTVTIVALSLESEEHTIARIVFFQVVVGIIVLTLLMAASMYIVRRALRPLNEVEVTASLISRGQLGQRVPPGNPRTEVGRLSDALNRMLQQIQGAFVAVAASERQARKSEASMRRFIGDASHELRTPLTSVRGYAELYTSGATDDANLVIDKISEEAGRMSLLVEDLLALVRMDEGRPMRQDRVDMLELVLATAESTRAAFPGRTINVSNQCGCIPVVIGDSARLHQVMGNLLTNSMRHAGEDAETEVILKVDQKVAPNSVVIEVNDNGVGIPEKDLPHLFDRFYRPDVSRSRHSGGSGLGLSIVKGLVEKHGGSISVRSTLGDGTSFRILLPRAPEADRSVEIVDAEGHGDSGANGASEHAPTSAHGSTQRGQATAQDNAAHTRGTVPSQSTSGDSGRDDTSQGRGGGPAVRGQGSGGEQGSVENCGSDTADSGVQSAADRHGELTPSERNVAGSATQNGKNGGRFSPRRVGHTVSRIVNNTKRKAESRKHKRD</sequence>
<evidence type="ECO:0000313" key="17">
    <source>
        <dbReference type="Proteomes" id="UP000515275"/>
    </source>
</evidence>
<evidence type="ECO:0000256" key="9">
    <source>
        <dbReference type="ARBA" id="ARBA00022989"/>
    </source>
</evidence>
<dbReference type="EC" id="2.7.13.3" evidence="4"/>
<dbReference type="InterPro" id="IPR005467">
    <property type="entry name" value="His_kinase_dom"/>
</dbReference>
<dbReference type="SUPFAM" id="SSF158472">
    <property type="entry name" value="HAMP domain-like"/>
    <property type="match status" value="1"/>
</dbReference>
<feature type="compositionally biased region" description="Polar residues" evidence="12">
    <location>
        <begin position="58"/>
        <end position="70"/>
    </location>
</feature>
<dbReference type="FunFam" id="3.30.565.10:FF:000006">
    <property type="entry name" value="Sensor histidine kinase WalK"/>
    <property type="match status" value="1"/>
</dbReference>
<dbReference type="PROSITE" id="PS50885">
    <property type="entry name" value="HAMP"/>
    <property type="match status" value="1"/>
</dbReference>
<dbReference type="PANTHER" id="PTHR45436">
    <property type="entry name" value="SENSOR HISTIDINE KINASE YKOH"/>
    <property type="match status" value="1"/>
</dbReference>
<evidence type="ECO:0000256" key="5">
    <source>
        <dbReference type="ARBA" id="ARBA00022553"/>
    </source>
</evidence>
<dbReference type="SUPFAM" id="SSF55874">
    <property type="entry name" value="ATPase domain of HSP90 chaperone/DNA topoisomerase II/histidine kinase"/>
    <property type="match status" value="1"/>
</dbReference>
<evidence type="ECO:0000259" key="14">
    <source>
        <dbReference type="PROSITE" id="PS50109"/>
    </source>
</evidence>
<dbReference type="FunFam" id="1.10.287.130:FF:000001">
    <property type="entry name" value="Two-component sensor histidine kinase"/>
    <property type="match status" value="1"/>
</dbReference>
<evidence type="ECO:0000256" key="12">
    <source>
        <dbReference type="SAM" id="MobiDB-lite"/>
    </source>
</evidence>
<dbReference type="CDD" id="cd00075">
    <property type="entry name" value="HATPase"/>
    <property type="match status" value="1"/>
</dbReference>
<protein>
    <recommendedName>
        <fullName evidence="4">histidine kinase</fullName>
        <ecNumber evidence="4">2.7.13.3</ecNumber>
    </recommendedName>
</protein>
<dbReference type="PANTHER" id="PTHR45436:SF5">
    <property type="entry name" value="SENSOR HISTIDINE KINASE TRCS"/>
    <property type="match status" value="1"/>
</dbReference>
<dbReference type="InterPro" id="IPR003660">
    <property type="entry name" value="HAMP_dom"/>
</dbReference>
<comment type="cofactor">
    <cofactor evidence="2">
        <name>a divalent metal cation</name>
        <dbReference type="ChEBI" id="CHEBI:60240"/>
    </cofactor>
</comment>
<feature type="compositionally biased region" description="Gly residues" evidence="12">
    <location>
        <begin position="539"/>
        <end position="555"/>
    </location>
</feature>
<dbReference type="CDD" id="cd00082">
    <property type="entry name" value="HisKA"/>
    <property type="match status" value="1"/>
</dbReference>
<keyword evidence="7 13" id="KW-0812">Transmembrane</keyword>
<evidence type="ECO:0000256" key="1">
    <source>
        <dbReference type="ARBA" id="ARBA00000085"/>
    </source>
</evidence>
<evidence type="ECO:0000256" key="8">
    <source>
        <dbReference type="ARBA" id="ARBA00022777"/>
    </source>
</evidence>
<comment type="catalytic activity">
    <reaction evidence="1">
        <text>ATP + protein L-histidine = ADP + protein N-phospho-L-histidine.</text>
        <dbReference type="EC" id="2.7.13.3"/>
    </reaction>
</comment>
<reference evidence="16 17" key="1">
    <citation type="submission" date="2019-12" db="EMBL/GenBank/DDBJ databases">
        <title>Corynebacterium sp. nov., isolated from feces of the Anser Albifrons in China.</title>
        <authorList>
            <person name="Liu Q."/>
        </authorList>
    </citation>
    <scope>NUCLEOTIDE SEQUENCE [LARGE SCALE GENOMIC DNA]</scope>
    <source>
        <strain evidence="16 17">23H37-10</strain>
    </source>
</reference>
<dbReference type="SMART" id="SM00387">
    <property type="entry name" value="HATPase_c"/>
    <property type="match status" value="1"/>
</dbReference>
<dbReference type="Gene3D" id="1.10.287.130">
    <property type="match status" value="1"/>
</dbReference>
<keyword evidence="8" id="KW-0418">Kinase</keyword>
<evidence type="ECO:0000256" key="6">
    <source>
        <dbReference type="ARBA" id="ARBA00022679"/>
    </source>
</evidence>
<dbReference type="Gene3D" id="6.10.340.10">
    <property type="match status" value="1"/>
</dbReference>
<keyword evidence="9 13" id="KW-1133">Transmembrane helix</keyword>
<feature type="domain" description="Histidine kinase" evidence="14">
    <location>
        <begin position="253"/>
        <end position="470"/>
    </location>
</feature>
<keyword evidence="5" id="KW-0597">Phosphoprotein</keyword>
<name>A0A7G7YQU2_9CORY</name>
<gene>
    <name evidence="16" type="ORF">GP473_01695</name>
</gene>
<dbReference type="SMART" id="SM00304">
    <property type="entry name" value="HAMP"/>
    <property type="match status" value="1"/>
</dbReference>
<evidence type="ECO:0000256" key="10">
    <source>
        <dbReference type="ARBA" id="ARBA00023012"/>
    </source>
</evidence>
<dbReference type="Proteomes" id="UP000515275">
    <property type="component" value="Chromosome"/>
</dbReference>
<dbReference type="CDD" id="cd06225">
    <property type="entry name" value="HAMP"/>
    <property type="match status" value="1"/>
</dbReference>
<keyword evidence="17" id="KW-1185">Reference proteome</keyword>
<dbReference type="PROSITE" id="PS50109">
    <property type="entry name" value="HIS_KIN"/>
    <property type="match status" value="1"/>
</dbReference>
<evidence type="ECO:0000256" key="11">
    <source>
        <dbReference type="ARBA" id="ARBA00023136"/>
    </source>
</evidence>
<evidence type="ECO:0000259" key="15">
    <source>
        <dbReference type="PROSITE" id="PS50885"/>
    </source>
</evidence>
<feature type="region of interest" description="Disordered" evidence="12">
    <location>
        <begin position="482"/>
        <end position="629"/>
    </location>
</feature>
<dbReference type="InterPro" id="IPR003594">
    <property type="entry name" value="HATPase_dom"/>
</dbReference>
<evidence type="ECO:0000256" key="7">
    <source>
        <dbReference type="ARBA" id="ARBA00022692"/>
    </source>
</evidence>
<dbReference type="EMBL" id="CP046883">
    <property type="protein sequence ID" value="QNH96862.1"/>
    <property type="molecule type" value="Genomic_DNA"/>
</dbReference>
<dbReference type="KEGG" id="cans:GP473_01695"/>
<organism evidence="16 17">
    <name type="scientific">Corynebacterium anserum</name>
    <dbReference type="NCBI Taxonomy" id="2684406"/>
    <lineage>
        <taxon>Bacteria</taxon>
        <taxon>Bacillati</taxon>
        <taxon>Actinomycetota</taxon>
        <taxon>Actinomycetes</taxon>
        <taxon>Mycobacteriales</taxon>
        <taxon>Corynebacteriaceae</taxon>
        <taxon>Corynebacterium</taxon>
    </lineage>
</organism>
<feature type="compositionally biased region" description="Basic residues" evidence="12">
    <location>
        <begin position="617"/>
        <end position="629"/>
    </location>
</feature>
<evidence type="ECO:0000313" key="16">
    <source>
        <dbReference type="EMBL" id="QNH96862.1"/>
    </source>
</evidence>
<feature type="compositionally biased region" description="Polar residues" evidence="12">
    <location>
        <begin position="500"/>
        <end position="515"/>
    </location>
</feature>
<dbReference type="Gene3D" id="3.30.565.10">
    <property type="entry name" value="Histidine kinase-like ATPase, C-terminal domain"/>
    <property type="match status" value="1"/>
</dbReference>
<keyword evidence="10" id="KW-0902">Two-component regulatory system</keyword>
<dbReference type="Pfam" id="PF00512">
    <property type="entry name" value="HisKA"/>
    <property type="match status" value="1"/>
</dbReference>
<dbReference type="SMART" id="SM00388">
    <property type="entry name" value="HisKA"/>
    <property type="match status" value="1"/>
</dbReference>
<dbReference type="GO" id="GO:0005886">
    <property type="term" value="C:plasma membrane"/>
    <property type="evidence" value="ECO:0007669"/>
    <property type="project" value="UniProtKB-SubCell"/>
</dbReference>
<keyword evidence="11 13" id="KW-0472">Membrane</keyword>
<dbReference type="InterPro" id="IPR036890">
    <property type="entry name" value="HATPase_C_sf"/>
</dbReference>
<feature type="transmembrane region" description="Helical" evidence="13">
    <location>
        <begin position="155"/>
        <end position="177"/>
    </location>
</feature>
<evidence type="ECO:0000256" key="3">
    <source>
        <dbReference type="ARBA" id="ARBA00004236"/>
    </source>
</evidence>
<feature type="compositionally biased region" description="Polar residues" evidence="12">
    <location>
        <begin position="560"/>
        <end position="571"/>
    </location>
</feature>
<dbReference type="PRINTS" id="PR00344">
    <property type="entry name" value="BCTRLSENSOR"/>
</dbReference>
<dbReference type="Pfam" id="PF02518">
    <property type="entry name" value="HATPase_c"/>
    <property type="match status" value="1"/>
</dbReference>
<feature type="region of interest" description="Disordered" evidence="12">
    <location>
        <begin position="45"/>
        <end position="70"/>
    </location>
</feature>
<accession>A0A7G7YQU2</accession>
<keyword evidence="6" id="KW-0808">Transferase</keyword>
<proteinExistence type="predicted"/>
<dbReference type="Pfam" id="PF00672">
    <property type="entry name" value="HAMP"/>
    <property type="match status" value="1"/>
</dbReference>
<dbReference type="AlphaFoldDB" id="A0A7G7YQU2"/>
<dbReference type="InterPro" id="IPR003661">
    <property type="entry name" value="HisK_dim/P_dom"/>
</dbReference>
<evidence type="ECO:0000256" key="13">
    <source>
        <dbReference type="SAM" id="Phobius"/>
    </source>
</evidence>